<comment type="caution">
    <text evidence="1">The sequence shown here is derived from an EMBL/GenBank/DDBJ whole genome shotgun (WGS) entry which is preliminary data.</text>
</comment>
<sequence length="30" mass="3554">MKNKEEVYLIGKVLDYAEAQKERDSVREPD</sequence>
<name>A0A7J9G672_9ROSI</name>
<reference evidence="1 2" key="1">
    <citation type="journal article" date="2019" name="Genome Biol. Evol.">
        <title>Insights into the evolution of the New World diploid cottons (Gossypium, subgenus Houzingenia) based on genome sequencing.</title>
        <authorList>
            <person name="Grover C.E."/>
            <person name="Arick M.A. 2nd"/>
            <person name="Thrash A."/>
            <person name="Conover J.L."/>
            <person name="Sanders W.S."/>
            <person name="Peterson D.G."/>
            <person name="Frelichowski J.E."/>
            <person name="Scheffler J.A."/>
            <person name="Scheffler B.E."/>
            <person name="Wendel J.F."/>
        </authorList>
    </citation>
    <scope>NUCLEOTIDE SEQUENCE [LARGE SCALE GENOMIC DNA]</scope>
    <source>
        <strain evidence="1">0</strain>
        <tissue evidence="1">Leaf</tissue>
    </source>
</reference>
<dbReference type="Proteomes" id="UP000593560">
    <property type="component" value="Unassembled WGS sequence"/>
</dbReference>
<evidence type="ECO:0000313" key="1">
    <source>
        <dbReference type="EMBL" id="MBA0792644.1"/>
    </source>
</evidence>
<dbReference type="EMBL" id="JABFAD010000002">
    <property type="protein sequence ID" value="MBA0792644.1"/>
    <property type="molecule type" value="Genomic_DNA"/>
</dbReference>
<gene>
    <name evidence="1" type="ORF">Gohar_017123</name>
</gene>
<accession>A0A7J9G672</accession>
<dbReference type="AlphaFoldDB" id="A0A7J9G672"/>
<proteinExistence type="predicted"/>
<evidence type="ECO:0000313" key="2">
    <source>
        <dbReference type="Proteomes" id="UP000593560"/>
    </source>
</evidence>
<keyword evidence="2" id="KW-1185">Reference proteome</keyword>
<protein>
    <submittedName>
        <fullName evidence="1">Uncharacterized protein</fullName>
    </submittedName>
</protein>
<organism evidence="1 2">
    <name type="scientific">Gossypium harknessii</name>
    <dbReference type="NCBI Taxonomy" id="34285"/>
    <lineage>
        <taxon>Eukaryota</taxon>
        <taxon>Viridiplantae</taxon>
        <taxon>Streptophyta</taxon>
        <taxon>Embryophyta</taxon>
        <taxon>Tracheophyta</taxon>
        <taxon>Spermatophyta</taxon>
        <taxon>Magnoliopsida</taxon>
        <taxon>eudicotyledons</taxon>
        <taxon>Gunneridae</taxon>
        <taxon>Pentapetalae</taxon>
        <taxon>rosids</taxon>
        <taxon>malvids</taxon>
        <taxon>Malvales</taxon>
        <taxon>Malvaceae</taxon>
        <taxon>Malvoideae</taxon>
        <taxon>Gossypium</taxon>
    </lineage>
</organism>